<reference evidence="2" key="1">
    <citation type="submission" date="2023-05" db="EMBL/GenBank/DDBJ databases">
        <authorList>
            <person name="Zhang X."/>
        </authorList>
    </citation>
    <scope>NUCLEOTIDE SEQUENCE</scope>
    <source>
        <strain evidence="2">BD1B2-1</strain>
    </source>
</reference>
<dbReference type="RefSeq" id="WP_314509032.1">
    <property type="nucleotide sequence ID" value="NZ_JASJOU010000001.1"/>
</dbReference>
<gene>
    <name evidence="2" type="ORF">QNI22_02555</name>
</gene>
<evidence type="ECO:0000313" key="3">
    <source>
        <dbReference type="Proteomes" id="UP001232063"/>
    </source>
</evidence>
<dbReference type="GO" id="GO:0016787">
    <property type="term" value="F:hydrolase activity"/>
    <property type="evidence" value="ECO:0007669"/>
    <property type="project" value="UniProtKB-KW"/>
</dbReference>
<dbReference type="Proteomes" id="UP001232063">
    <property type="component" value="Unassembled WGS sequence"/>
</dbReference>
<dbReference type="EMBL" id="JASJOU010000001">
    <property type="protein sequence ID" value="MDJ1499506.1"/>
    <property type="molecule type" value="Genomic_DNA"/>
</dbReference>
<keyword evidence="2" id="KW-0378">Hydrolase</keyword>
<dbReference type="AlphaFoldDB" id="A0AAE3QWX6"/>
<evidence type="ECO:0000259" key="1">
    <source>
        <dbReference type="Pfam" id="PF00144"/>
    </source>
</evidence>
<dbReference type="SUPFAM" id="SSF56601">
    <property type="entry name" value="beta-lactamase/transpeptidase-like"/>
    <property type="match status" value="1"/>
</dbReference>
<dbReference type="InterPro" id="IPR050491">
    <property type="entry name" value="AmpC-like"/>
</dbReference>
<proteinExistence type="predicted"/>
<dbReference type="InterPro" id="IPR001466">
    <property type="entry name" value="Beta-lactam-related"/>
</dbReference>
<dbReference type="EC" id="3.1.1.103" evidence="2"/>
<protein>
    <submittedName>
        <fullName evidence="2">Serine hydrolase domain-containing protein</fullName>
        <ecNumber evidence="2">3.1.1.103</ecNumber>
    </submittedName>
</protein>
<dbReference type="Pfam" id="PF00144">
    <property type="entry name" value="Beta-lactamase"/>
    <property type="match status" value="1"/>
</dbReference>
<dbReference type="Gene3D" id="3.40.710.10">
    <property type="entry name" value="DD-peptidase/beta-lactamase superfamily"/>
    <property type="match status" value="1"/>
</dbReference>
<sequence length="474" mass="53437">MHLKFILFLLFSFFFLCKVFPQTGNLSIHLAVKDSIVAQFNRSDFKAIYSFADTAFSNHITEDQLTGFLRGLKNNGNILSSILVADSANGRKYFHTEFSIRDMLMVLKVNTRQKFTTFGFYHHPPTLLATTPKVNSNNPGKTFLDKSIDSIAREYFWNPKATALSIGVFKNGKQYTYHYGETKKGTGTLPKDETQYEIGSITKTFTATILAHAVIENKLALTDDIRKYLKASFPNLEYQGVPVRLRDLANHTARFPSLPGNFEKQIQYNPLEPYSNYTEEMLWQALHEIRLDTLPGYKFEYSNMGFAVLGKILENEYKMPYVELVKKYCAIPLKMKSITTTLQVTQKKNAAYPYSENGNAVSFSSLGVFIPAGGIYASVKDILHYIEAQINETDPAIALTHQITQNGVGLSWGIVNFPAGYRMLQHNGSTEGFQSNITIYPELKTGFIVMVNNKTDISSLVIGLNSILTPKKED</sequence>
<comment type="caution">
    <text evidence="2">The sequence shown here is derived from an EMBL/GenBank/DDBJ whole genome shotgun (WGS) entry which is preliminary data.</text>
</comment>
<organism evidence="2 3">
    <name type="scientific">Xanthocytophaga agilis</name>
    <dbReference type="NCBI Taxonomy" id="3048010"/>
    <lineage>
        <taxon>Bacteria</taxon>
        <taxon>Pseudomonadati</taxon>
        <taxon>Bacteroidota</taxon>
        <taxon>Cytophagia</taxon>
        <taxon>Cytophagales</taxon>
        <taxon>Rhodocytophagaceae</taxon>
        <taxon>Xanthocytophaga</taxon>
    </lineage>
</organism>
<name>A0AAE3QWX6_9BACT</name>
<keyword evidence="3" id="KW-1185">Reference proteome</keyword>
<dbReference type="PANTHER" id="PTHR46825:SF9">
    <property type="entry name" value="BETA-LACTAMASE-RELATED DOMAIN-CONTAINING PROTEIN"/>
    <property type="match status" value="1"/>
</dbReference>
<evidence type="ECO:0000313" key="2">
    <source>
        <dbReference type="EMBL" id="MDJ1499506.1"/>
    </source>
</evidence>
<dbReference type="PANTHER" id="PTHR46825">
    <property type="entry name" value="D-ALANYL-D-ALANINE-CARBOXYPEPTIDASE/ENDOPEPTIDASE AMPH"/>
    <property type="match status" value="1"/>
</dbReference>
<dbReference type="InterPro" id="IPR012338">
    <property type="entry name" value="Beta-lactam/transpept-like"/>
</dbReference>
<feature type="domain" description="Beta-lactamase-related" evidence="1">
    <location>
        <begin position="158"/>
        <end position="455"/>
    </location>
</feature>
<accession>A0AAE3QWX6</accession>